<feature type="domain" description="PE" evidence="2">
    <location>
        <begin position="5"/>
        <end position="65"/>
    </location>
</feature>
<name>A0AA41XRK4_9MYCO</name>
<accession>A0AA41XRK4</accession>
<gene>
    <name evidence="4" type="ORF">BST11_24160</name>
    <name evidence="3" type="ORF">H7K38_16135</name>
</gene>
<dbReference type="Pfam" id="PF00934">
    <property type="entry name" value="PE"/>
    <property type="match status" value="1"/>
</dbReference>
<dbReference type="EMBL" id="JACKVH010000015">
    <property type="protein sequence ID" value="MCV7380177.1"/>
    <property type="molecule type" value="Genomic_DNA"/>
</dbReference>
<organism evidence="3 6">
    <name type="scientific">Mycobacterium alsense</name>
    <dbReference type="NCBI Taxonomy" id="324058"/>
    <lineage>
        <taxon>Bacteria</taxon>
        <taxon>Bacillati</taxon>
        <taxon>Actinomycetota</taxon>
        <taxon>Actinomycetes</taxon>
        <taxon>Mycobacteriales</taxon>
        <taxon>Mycobacteriaceae</taxon>
        <taxon>Mycobacterium</taxon>
    </lineage>
</organism>
<dbReference type="RefSeq" id="WP_158086820.1">
    <property type="nucleotide sequence ID" value="NZ_JACKVH010000015.1"/>
</dbReference>
<keyword evidence="5" id="KW-1185">Reference proteome</keyword>
<dbReference type="Proteomes" id="UP000192319">
    <property type="component" value="Unassembled WGS sequence"/>
</dbReference>
<reference evidence="3" key="3">
    <citation type="journal article" date="2022" name="BMC Genomics">
        <title>Comparative genome analysis of mycobacteria focusing on tRNA and non-coding RNA.</title>
        <authorList>
            <person name="Behra P.R.K."/>
            <person name="Pettersson B.M.F."/>
            <person name="Ramesh M."/>
            <person name="Das S."/>
            <person name="Dasgupta S."/>
            <person name="Kirsebom L.A."/>
        </authorList>
    </citation>
    <scope>NUCLEOTIDE SEQUENCE</scope>
    <source>
        <strain evidence="3">CCUG 55640</strain>
    </source>
</reference>
<dbReference type="EMBL" id="MVHD01000066">
    <property type="protein sequence ID" value="OQZ88184.1"/>
    <property type="molecule type" value="Genomic_DNA"/>
</dbReference>
<evidence type="ECO:0000313" key="6">
    <source>
        <dbReference type="Proteomes" id="UP001141650"/>
    </source>
</evidence>
<evidence type="ECO:0000313" key="3">
    <source>
        <dbReference type="EMBL" id="MCV7380177.1"/>
    </source>
</evidence>
<dbReference type="Gene3D" id="1.10.287.850">
    <property type="entry name" value="HP0062-like domain"/>
    <property type="match status" value="1"/>
</dbReference>
<evidence type="ECO:0000259" key="2">
    <source>
        <dbReference type="Pfam" id="PF00934"/>
    </source>
</evidence>
<reference evidence="3" key="2">
    <citation type="submission" date="2020-07" db="EMBL/GenBank/DDBJ databases">
        <authorList>
            <person name="Pettersson B.M.F."/>
            <person name="Behra P.R.K."/>
            <person name="Ramesh M."/>
            <person name="Das S."/>
            <person name="Dasgupta S."/>
            <person name="Kirsebom L.A."/>
        </authorList>
    </citation>
    <scope>NUCLEOTIDE SEQUENCE</scope>
    <source>
        <strain evidence="3">CCUG 55640</strain>
    </source>
</reference>
<reference evidence="4 5" key="1">
    <citation type="submission" date="2017-02" db="EMBL/GenBank/DDBJ databases">
        <title>The new phylogeny of genus Mycobacterium.</title>
        <authorList>
            <person name="Tortoli E."/>
            <person name="Trovato A."/>
            <person name="Cirillo D.M."/>
        </authorList>
    </citation>
    <scope>NUCLEOTIDE SEQUENCE [LARGE SCALE GENOMIC DNA]</scope>
    <source>
        <strain evidence="4 5">DSM 45230</strain>
    </source>
</reference>
<comment type="caution">
    <text evidence="3">The sequence shown here is derived from an EMBL/GenBank/DDBJ whole genome shotgun (WGS) entry which is preliminary data.</text>
</comment>
<protein>
    <submittedName>
        <fullName evidence="3">PE domain-containing protein</fullName>
    </submittedName>
</protein>
<proteinExistence type="predicted"/>
<evidence type="ECO:0000313" key="4">
    <source>
        <dbReference type="EMBL" id="OQZ88184.1"/>
    </source>
</evidence>
<dbReference type="AlphaFoldDB" id="A0AA41XRK4"/>
<dbReference type="InterPro" id="IPR038332">
    <property type="entry name" value="PPE_sf"/>
</dbReference>
<evidence type="ECO:0000256" key="1">
    <source>
        <dbReference type="SAM" id="MobiDB-lite"/>
    </source>
</evidence>
<dbReference type="InterPro" id="IPR000084">
    <property type="entry name" value="PE-PGRS_N"/>
</dbReference>
<dbReference type="Proteomes" id="UP001141650">
    <property type="component" value="Unassembled WGS sequence"/>
</dbReference>
<dbReference type="SUPFAM" id="SSF140459">
    <property type="entry name" value="PE/PPE dimer-like"/>
    <property type="match status" value="1"/>
</dbReference>
<feature type="region of interest" description="Disordered" evidence="1">
    <location>
        <begin position="62"/>
        <end position="81"/>
    </location>
</feature>
<sequence length="81" mass="7994">MSSFVLVLPDAAAAAAHDLTDIGLTLQSATAAAADSTTSVAVAAQDEVSAAIAGRARSKAENTTAAWTSPLRPEHMAASAA</sequence>
<evidence type="ECO:0000313" key="5">
    <source>
        <dbReference type="Proteomes" id="UP000192319"/>
    </source>
</evidence>